<dbReference type="Proteomes" id="UP000022910">
    <property type="component" value="Unassembled WGS sequence"/>
</dbReference>
<organism evidence="3 4">
    <name type="scientific">Rhizophagus irregularis (strain DAOM 197198w)</name>
    <name type="common">Glomus intraradices</name>
    <dbReference type="NCBI Taxonomy" id="1432141"/>
    <lineage>
        <taxon>Eukaryota</taxon>
        <taxon>Fungi</taxon>
        <taxon>Fungi incertae sedis</taxon>
        <taxon>Mucoromycota</taxon>
        <taxon>Glomeromycotina</taxon>
        <taxon>Glomeromycetes</taxon>
        <taxon>Glomerales</taxon>
        <taxon>Glomeraceae</taxon>
        <taxon>Rhizophagus</taxon>
    </lineage>
</organism>
<dbReference type="Gene3D" id="1.10.510.10">
    <property type="entry name" value="Transferase(Phosphotransferase) domain 1"/>
    <property type="match status" value="2"/>
</dbReference>
<evidence type="ECO:0000313" key="4">
    <source>
        <dbReference type="Proteomes" id="UP000022910"/>
    </source>
</evidence>
<dbReference type="SMR" id="A0A015JGH1"/>
<dbReference type="PANTHER" id="PTHR44329">
    <property type="entry name" value="SERINE/THREONINE-PROTEIN KINASE TNNI3K-RELATED"/>
    <property type="match status" value="1"/>
</dbReference>
<dbReference type="GO" id="GO:0004674">
    <property type="term" value="F:protein serine/threonine kinase activity"/>
    <property type="evidence" value="ECO:0007669"/>
    <property type="project" value="TreeGrafter"/>
</dbReference>
<keyword evidence="1" id="KW-0067">ATP-binding</keyword>
<evidence type="ECO:0000259" key="2">
    <source>
        <dbReference type="PROSITE" id="PS50011"/>
    </source>
</evidence>
<name>A0A015JGH1_RHIIW</name>
<dbReference type="OMA" id="CADILHR"/>
<gene>
    <name evidence="3" type="ORF">RirG_103640</name>
</gene>
<dbReference type="GO" id="GO:0005524">
    <property type="term" value="F:ATP binding"/>
    <property type="evidence" value="ECO:0007669"/>
    <property type="project" value="UniProtKB-UniRule"/>
</dbReference>
<dbReference type="Pfam" id="PF07714">
    <property type="entry name" value="PK_Tyr_Ser-Thr"/>
    <property type="match status" value="2"/>
</dbReference>
<dbReference type="InterPro" id="IPR011009">
    <property type="entry name" value="Kinase-like_dom_sf"/>
</dbReference>
<dbReference type="SUPFAM" id="SSF56112">
    <property type="entry name" value="Protein kinase-like (PK-like)"/>
    <property type="match status" value="2"/>
</dbReference>
<dbReference type="PRINTS" id="PR00109">
    <property type="entry name" value="TYRKINASE"/>
</dbReference>
<keyword evidence="4" id="KW-1185">Reference proteome</keyword>
<proteinExistence type="predicted"/>
<dbReference type="InterPro" id="IPR000719">
    <property type="entry name" value="Prot_kinase_dom"/>
</dbReference>
<dbReference type="PROSITE" id="PS50011">
    <property type="entry name" value="PROTEIN_KINASE_DOM"/>
    <property type="match status" value="2"/>
</dbReference>
<keyword evidence="1" id="KW-0547">Nucleotide-binding</keyword>
<feature type="domain" description="Protein kinase" evidence="2">
    <location>
        <begin position="332"/>
        <end position="634"/>
    </location>
</feature>
<dbReference type="InterPro" id="IPR001245">
    <property type="entry name" value="Ser-Thr/Tyr_kinase_cat_dom"/>
</dbReference>
<evidence type="ECO:0000313" key="3">
    <source>
        <dbReference type="EMBL" id="EXX68602.1"/>
    </source>
</evidence>
<feature type="binding site" evidence="1">
    <location>
        <position position="79"/>
    </location>
    <ligand>
        <name>ATP</name>
        <dbReference type="ChEBI" id="CHEBI:30616"/>
    </ligand>
</feature>
<protein>
    <submittedName>
        <fullName evidence="3">Mkk1p</fullName>
    </submittedName>
</protein>
<evidence type="ECO:0000256" key="1">
    <source>
        <dbReference type="PROSITE-ProRule" id="PRU10141"/>
    </source>
</evidence>
<dbReference type="OrthoDB" id="1668230at2759"/>
<dbReference type="InterPro" id="IPR017441">
    <property type="entry name" value="Protein_kinase_ATP_BS"/>
</dbReference>
<dbReference type="STRING" id="1432141.A0A015JGH1"/>
<feature type="domain" description="Protein kinase" evidence="2">
    <location>
        <begin position="49"/>
        <end position="312"/>
    </location>
</feature>
<sequence length="705" mass="82280">MSFFNSIKLKKKLNRFSDNTEINLSTGAETKNEIIWLESANKIYDYSNFKDIQLIGRGSFATVVRATLNDGNDKIFALKSFNNDKTTLSKVVKELKLHKLINSHENILRFYGITKVDTDAVYQMNKYCLVLEYADSGTLNDYLDKHFNELDWSDKLNLASQLANAIAFLHDNNIIHRDLHANNILIHQKTIKLADFGLSKEASKETSNSSQIFGVIPYIDPKRFIIEKYKLTKKSDVYSIGVLFWQISSGHQPFYDVDYNIMLSLEITNGKREEIIKDTPVEYSNLYTDCWKDEPDDRPNIRQVISILDQLIKNGFSNNYNFQKESQSTDLFDIQEDNDNSFYNNIYSMKSKSSKNHSYKTLHNVNKINSKDLTRPAQGKSSDKRGKSTRFIIRKVYKGQEVACKPILNDSRTQKILEILMKLSECKHILRFYGISSVENYSVMVFEWAERGSLRQLYEQKDIQFHYKVRIALEICRGLIFLQCADILHRNLKCENILMTESLEPKIYNFELACYTNDVNNISLSIDSESAGDILPWLAPETLSNSQYTIQCEIFSFGMLLWELTFEKIPYKGWKAEKIKDHIMKGERERIIFGALTPKIYQEGYKKIINDSWKQNPQERISLMKLLDMLEGLYNSIRRMFNDRALGLLPDKTLDLNDDLELPDEDISPVTQDSKKKDHKKIWSRFNVKNNNKILKYWKRKEKEI</sequence>
<dbReference type="PROSITE" id="PS00107">
    <property type="entry name" value="PROTEIN_KINASE_ATP"/>
    <property type="match status" value="1"/>
</dbReference>
<dbReference type="InterPro" id="IPR051681">
    <property type="entry name" value="Ser/Thr_Kinases-Pseudokinases"/>
</dbReference>
<accession>A0A015JGH1</accession>
<dbReference type="EMBL" id="JEMT01017237">
    <property type="protein sequence ID" value="EXX68602.1"/>
    <property type="molecule type" value="Genomic_DNA"/>
</dbReference>
<dbReference type="AlphaFoldDB" id="A0A015JGH1"/>
<reference evidence="3 4" key="1">
    <citation type="submission" date="2014-02" db="EMBL/GenBank/DDBJ databases">
        <title>Single nucleus genome sequencing reveals high similarity among nuclei of an endomycorrhizal fungus.</title>
        <authorList>
            <person name="Lin K."/>
            <person name="Geurts R."/>
            <person name="Zhang Z."/>
            <person name="Limpens E."/>
            <person name="Saunders D.G."/>
            <person name="Mu D."/>
            <person name="Pang E."/>
            <person name="Cao H."/>
            <person name="Cha H."/>
            <person name="Lin T."/>
            <person name="Zhou Q."/>
            <person name="Shang Y."/>
            <person name="Li Y."/>
            <person name="Ivanov S."/>
            <person name="Sharma T."/>
            <person name="Velzen R.V."/>
            <person name="Ruijter N.D."/>
            <person name="Aanen D.K."/>
            <person name="Win J."/>
            <person name="Kamoun S."/>
            <person name="Bisseling T."/>
            <person name="Huang S."/>
        </authorList>
    </citation>
    <scope>NUCLEOTIDE SEQUENCE [LARGE SCALE GENOMIC DNA]</scope>
    <source>
        <strain evidence="4">DAOM197198w</strain>
    </source>
</reference>
<comment type="caution">
    <text evidence="3">The sequence shown here is derived from an EMBL/GenBank/DDBJ whole genome shotgun (WGS) entry which is preliminary data.</text>
</comment>
<dbReference type="HOGENOM" id="CLU_000288_7_0_1"/>